<evidence type="ECO:0000256" key="12">
    <source>
        <dbReference type="HAMAP-Rule" id="MF_00004"/>
    </source>
</evidence>
<name>A0A564ZF53_9BACT</name>
<evidence type="ECO:0000256" key="7">
    <source>
        <dbReference type="ARBA" id="ARBA00011893"/>
    </source>
</evidence>
<dbReference type="UniPathway" id="UPA00588">
    <property type="reaction ID" value="UER00646"/>
</dbReference>
<keyword evidence="9 12" id="KW-0328">Glycosyltransferase</keyword>
<keyword evidence="8 12" id="KW-0963">Cytoplasm</keyword>
<feature type="domain" description="Phosphoribosyltransferase" evidence="13">
    <location>
        <begin position="33"/>
        <end position="171"/>
    </location>
</feature>
<dbReference type="GO" id="GO:0005737">
    <property type="term" value="C:cytoplasm"/>
    <property type="evidence" value="ECO:0007669"/>
    <property type="project" value="UniProtKB-SubCell"/>
</dbReference>
<dbReference type="AlphaFoldDB" id="A0A564ZF53"/>
<dbReference type="SUPFAM" id="SSF53271">
    <property type="entry name" value="PRTase-like"/>
    <property type="match status" value="1"/>
</dbReference>
<keyword evidence="15" id="KW-1185">Reference proteome</keyword>
<evidence type="ECO:0000259" key="13">
    <source>
        <dbReference type="Pfam" id="PF00156"/>
    </source>
</evidence>
<keyword evidence="11 12" id="KW-0660">Purine salvage</keyword>
<dbReference type="InterPro" id="IPR000836">
    <property type="entry name" value="PRTase_dom"/>
</dbReference>
<dbReference type="GO" id="GO:0006168">
    <property type="term" value="P:adenine salvage"/>
    <property type="evidence" value="ECO:0007669"/>
    <property type="project" value="InterPro"/>
</dbReference>
<dbReference type="EMBL" id="CABIKM010000004">
    <property type="protein sequence ID" value="VUZ83965.1"/>
    <property type="molecule type" value="Genomic_DNA"/>
</dbReference>
<dbReference type="NCBIfam" id="NF002636">
    <property type="entry name" value="PRK02304.1-5"/>
    <property type="match status" value="1"/>
</dbReference>
<dbReference type="InterPro" id="IPR050054">
    <property type="entry name" value="UPRTase/APRTase"/>
</dbReference>
<dbReference type="Pfam" id="PF00156">
    <property type="entry name" value="Pribosyltran"/>
    <property type="match status" value="1"/>
</dbReference>
<sequence>MSPELLKQKIRDIPDFPKKGIVFKDITPLLADGKAFRAAIDQIAERFQDRHIDLVVGVEARGFIVAAALAYRLQAGTTLIRKPGKLPYKTHRTTYALEYGADTLEIHQDAILPSQRILMADDLLATGGTMSAAIDLITRLGGHVVGVAFLVELLALRGRERFGDREVFSLIQF</sequence>
<dbReference type="NCBIfam" id="TIGR01090">
    <property type="entry name" value="apt"/>
    <property type="match status" value="1"/>
</dbReference>
<protein>
    <recommendedName>
        <fullName evidence="7 12">Adenine phosphoribosyltransferase</fullName>
        <shortName evidence="12">APRT</shortName>
        <ecNumber evidence="7 12">2.4.2.7</ecNumber>
    </recommendedName>
</protein>
<accession>A0A564ZF53</accession>
<proteinExistence type="inferred from homology"/>
<evidence type="ECO:0000313" key="15">
    <source>
        <dbReference type="Proteomes" id="UP000334340"/>
    </source>
</evidence>
<dbReference type="PANTHER" id="PTHR32315">
    <property type="entry name" value="ADENINE PHOSPHORIBOSYLTRANSFERASE"/>
    <property type="match status" value="1"/>
</dbReference>
<organism evidence="14 15">
    <name type="scientific">Candidatus Methylomirabilis lanthanidiphila</name>
    <dbReference type="NCBI Taxonomy" id="2211376"/>
    <lineage>
        <taxon>Bacteria</taxon>
        <taxon>Candidatus Methylomirabilota</taxon>
        <taxon>Candidatus Methylomirabilia</taxon>
        <taxon>Candidatus Methylomirabilales</taxon>
        <taxon>Candidatus Methylomirabilaceae</taxon>
        <taxon>Candidatus Methylomirabilis</taxon>
    </lineage>
</organism>
<dbReference type="NCBIfam" id="NF002633">
    <property type="entry name" value="PRK02304.1-2"/>
    <property type="match status" value="1"/>
</dbReference>
<evidence type="ECO:0000256" key="1">
    <source>
        <dbReference type="ARBA" id="ARBA00000868"/>
    </source>
</evidence>
<dbReference type="EC" id="2.4.2.7" evidence="7 12"/>
<comment type="function">
    <text evidence="2 12">Catalyzes a salvage reaction resulting in the formation of AMP, that is energically less costly than de novo synthesis.</text>
</comment>
<evidence type="ECO:0000256" key="4">
    <source>
        <dbReference type="ARBA" id="ARBA00004659"/>
    </source>
</evidence>
<comment type="pathway">
    <text evidence="4 12">Purine metabolism; AMP biosynthesis via salvage pathway; AMP from adenine: step 1/1.</text>
</comment>
<evidence type="ECO:0000256" key="6">
    <source>
        <dbReference type="ARBA" id="ARBA00011738"/>
    </source>
</evidence>
<evidence type="ECO:0000313" key="14">
    <source>
        <dbReference type="EMBL" id="VUZ83965.1"/>
    </source>
</evidence>
<dbReference type="GO" id="GO:0016208">
    <property type="term" value="F:AMP binding"/>
    <property type="evidence" value="ECO:0007669"/>
    <property type="project" value="TreeGrafter"/>
</dbReference>
<evidence type="ECO:0000256" key="9">
    <source>
        <dbReference type="ARBA" id="ARBA00022676"/>
    </source>
</evidence>
<dbReference type="GO" id="GO:0003999">
    <property type="term" value="F:adenine phosphoribosyltransferase activity"/>
    <property type="evidence" value="ECO:0007669"/>
    <property type="project" value="UniProtKB-UniRule"/>
</dbReference>
<evidence type="ECO:0000256" key="5">
    <source>
        <dbReference type="ARBA" id="ARBA00008391"/>
    </source>
</evidence>
<reference evidence="14 15" key="1">
    <citation type="submission" date="2019-07" db="EMBL/GenBank/DDBJ databases">
        <authorList>
            <person name="Cremers G."/>
        </authorList>
    </citation>
    <scope>NUCLEOTIDE SEQUENCE [LARGE SCALE GENOMIC DNA]</scope>
</reference>
<dbReference type="HAMAP" id="MF_00004">
    <property type="entry name" value="Aden_phosphoribosyltr"/>
    <property type="match status" value="1"/>
</dbReference>
<keyword evidence="10 12" id="KW-0808">Transferase</keyword>
<dbReference type="InterPro" id="IPR005764">
    <property type="entry name" value="Ade_phspho_trans"/>
</dbReference>
<dbReference type="Proteomes" id="UP000334340">
    <property type="component" value="Unassembled WGS sequence"/>
</dbReference>
<comment type="catalytic activity">
    <reaction evidence="1 12">
        <text>AMP + diphosphate = 5-phospho-alpha-D-ribose 1-diphosphate + adenine</text>
        <dbReference type="Rhea" id="RHEA:16609"/>
        <dbReference type="ChEBI" id="CHEBI:16708"/>
        <dbReference type="ChEBI" id="CHEBI:33019"/>
        <dbReference type="ChEBI" id="CHEBI:58017"/>
        <dbReference type="ChEBI" id="CHEBI:456215"/>
        <dbReference type="EC" id="2.4.2.7"/>
    </reaction>
</comment>
<comment type="subunit">
    <text evidence="6 12">Homodimer.</text>
</comment>
<dbReference type="GO" id="GO:0006166">
    <property type="term" value="P:purine ribonucleoside salvage"/>
    <property type="evidence" value="ECO:0007669"/>
    <property type="project" value="UniProtKB-UniRule"/>
</dbReference>
<evidence type="ECO:0000256" key="8">
    <source>
        <dbReference type="ARBA" id="ARBA00022490"/>
    </source>
</evidence>
<dbReference type="CDD" id="cd06223">
    <property type="entry name" value="PRTases_typeI"/>
    <property type="match status" value="1"/>
</dbReference>
<dbReference type="Gene3D" id="3.40.50.2020">
    <property type="match status" value="1"/>
</dbReference>
<evidence type="ECO:0000256" key="2">
    <source>
        <dbReference type="ARBA" id="ARBA00003968"/>
    </source>
</evidence>
<dbReference type="NCBIfam" id="NF002634">
    <property type="entry name" value="PRK02304.1-3"/>
    <property type="match status" value="1"/>
</dbReference>
<dbReference type="GO" id="GO:0002055">
    <property type="term" value="F:adenine binding"/>
    <property type="evidence" value="ECO:0007669"/>
    <property type="project" value="TreeGrafter"/>
</dbReference>
<dbReference type="FunFam" id="3.40.50.2020:FF:000004">
    <property type="entry name" value="Adenine phosphoribosyltransferase"/>
    <property type="match status" value="1"/>
</dbReference>
<evidence type="ECO:0000256" key="10">
    <source>
        <dbReference type="ARBA" id="ARBA00022679"/>
    </source>
</evidence>
<comment type="subcellular location">
    <subcellularLocation>
        <location evidence="3 12">Cytoplasm</location>
    </subcellularLocation>
</comment>
<evidence type="ECO:0000256" key="3">
    <source>
        <dbReference type="ARBA" id="ARBA00004496"/>
    </source>
</evidence>
<comment type="similarity">
    <text evidence="5 12">Belongs to the purine/pyrimidine phosphoribosyltransferase family.</text>
</comment>
<evidence type="ECO:0000256" key="11">
    <source>
        <dbReference type="ARBA" id="ARBA00022726"/>
    </source>
</evidence>
<dbReference type="PANTHER" id="PTHR32315:SF3">
    <property type="entry name" value="ADENINE PHOSPHORIBOSYLTRANSFERASE"/>
    <property type="match status" value="1"/>
</dbReference>
<gene>
    <name evidence="12" type="primary">apt</name>
    <name evidence="14" type="ORF">MELA_00325</name>
</gene>
<dbReference type="InterPro" id="IPR029057">
    <property type="entry name" value="PRTase-like"/>
</dbReference>
<dbReference type="GO" id="GO:0044209">
    <property type="term" value="P:AMP salvage"/>
    <property type="evidence" value="ECO:0007669"/>
    <property type="project" value="UniProtKB-UniRule"/>
</dbReference>